<dbReference type="InterPro" id="IPR024983">
    <property type="entry name" value="CHAT_dom"/>
</dbReference>
<name>A0A318GV58_9BURK</name>
<feature type="domain" description="DUF7379" evidence="2">
    <location>
        <begin position="299"/>
        <end position="390"/>
    </location>
</feature>
<dbReference type="InterPro" id="IPR055803">
    <property type="entry name" value="DUF7379"/>
</dbReference>
<dbReference type="InterPro" id="IPR046880">
    <property type="entry name" value="TPR-S"/>
</dbReference>
<evidence type="ECO:0000313" key="3">
    <source>
        <dbReference type="EMBL" id="PXW92403.1"/>
    </source>
</evidence>
<dbReference type="SUPFAM" id="SSF53474">
    <property type="entry name" value="alpha/beta-Hydrolases"/>
    <property type="match status" value="2"/>
</dbReference>
<keyword evidence="3" id="KW-0012">Acyltransferase</keyword>
<dbReference type="EMBL" id="QJJS01000024">
    <property type="protein sequence ID" value="PXW92403.1"/>
    <property type="molecule type" value="Genomic_DNA"/>
</dbReference>
<evidence type="ECO:0000259" key="2">
    <source>
        <dbReference type="Pfam" id="PF24096"/>
    </source>
</evidence>
<feature type="domain" description="CHAT" evidence="1">
    <location>
        <begin position="1185"/>
        <end position="1453"/>
    </location>
</feature>
<dbReference type="GO" id="GO:0008374">
    <property type="term" value="F:O-acyltransferase activity"/>
    <property type="evidence" value="ECO:0007669"/>
    <property type="project" value="InterPro"/>
</dbReference>
<dbReference type="OrthoDB" id="869379at2"/>
<keyword evidence="3" id="KW-0808">Transferase</keyword>
<gene>
    <name evidence="3" type="ORF">C7444_12412</name>
</gene>
<protein>
    <submittedName>
        <fullName evidence="3">Lecithin:cholesterol acyltransferase</fullName>
    </submittedName>
</protein>
<dbReference type="Pfam" id="PF02450">
    <property type="entry name" value="LCAT"/>
    <property type="match status" value="1"/>
</dbReference>
<sequence>MSATVVLSLHASAVTQEAAAGWSADHYTLAGAARGEGDEPTRLELPADGVLELVLDNGVQLLVAAEDASRYLGPATSRGADAPATLTVGPALRLAGPHALAGTRRDGLGTWALKALKVYRTGPVGVTAVLAAGAFQDSQLDHRLGLHRLPTERWAPEPVEALPAQAGPVLLFLHGTASSCEGSFRALWGGGKSELDARDTLRRLYGDRIYGYEHRSLTEGPIANVLDLIRRLPRGTCLHLVSHSRGGLLGELLARAQRVGAAPFTEEDIDRFLQHAQRTGRQGAEQDADRLRALGLEMKQRGLRVERFVRVAATARGTTLASGRLDRWATVMLNLLGAGLGAVPGLQPIARGGDLLKSLALALVRARTDARLLPGLEAMMPDSPLVALLNAPDVELDASLHVIAGDFEGEGLLSWLGDCLSESYYGGETDLVVNTPSMSGGAVRLQGLWLKALAGPAVHHLSYFRRADSVRPLLAALAGDSSGFERLAAPSRTPLARGGVHIRPRDTAPIALLLPGIMGSHLARGRNRIWFEPFSMAAGQMEQLQVDATEVQTDGWMDASYERFAQHLAQTHELRPFTYDWRLSIVDAAQRFGAVLDQAMDDARLRRQPLRIVAHSMGGLVARLALKGRWDRFKAVEGSRLVQFGTPNGGSHSMAAVLLGRDAFVQKIERWADWKHDMREFLAIVSAFPGVLELLPWPVKPVPGGAGEVAIDGCDYFSHAQWLAWHAQDAENRQAGRSRGADLDFDRARGAGDGWVVPDERRLQQARAAVQQIQAAPLDPECTLYVGGKERTPMAIRLVDGQVEIGWSGQGDGRVPWETGRPEALRAWFVEAAHGDLLDHEVAFDDYVRLIDTGQCRLPTSLGAARDAGALQFSPAPLAVHTLYPSADEVLAAAVGGRMPGRRVARRRSEPVEVTIVHGSLACADTPVLIGAYANDPLSGSALFLDQHLGDGLKRAQAMGRYPSVPGDAMVFLPPLEGSRPGGAIVVGLGALGELQPGELTRALCSGVLEYARVWAQGHPPERDEVRAIGLSTLLVGTGYAGLSVELGVRALVEALRRANLMLRQAKMAVRLGALTLFEDEESRVIAAAGALRELALDGKFSDDLRFDGRIHLGQGRYLGRRGDGGGANGWQRVHITERPGLGLRFTLVTDRARNEVNEEPDQRQAVDGLIRSATLSTQDQPGLSRALFELMVPNGFKAALPDLRGLILGVDAVAAAYPWEMMRDEAGQHEQPLATRVGLVRQLASPYGRRQVATVDECRVLVVGDTRSGLVELDGARQEAVEVARRFQDKAYAVTRLDRPEGQAVLVSLFDGCYRAIHLAAHGVVAQGEQRFTGVVLGPDTYLTAAQVSKLRRVPEVVFLNCCHLGNMQGEAQRWGQLAANLATEFIEMGCKAVVAAGWAVDDAAAETFATTFWSALLDGANFGEAVLQARATTWRAHPASNTWGAYQAYGDERFRLKELQRDAWQAPDYLHAGQVLGDLDWLLARIGSVASPDQQRYQVRLARIEEAARTRFFHLAPVRERLAQAWADLGDKARAIEHYRAALSCNEAAASLKAIEQLANLEVRLGDALGRQPQTAAEGARLLAAGHARLQALLLLGRTPERLALLGSYWKRAALASRRRGEDDTVQANLLEMIQACRSASELSLQLEGTRDHYPTLQTLDAAIVLAAQGDRSVLDALVAQRSAWLAEAVADGRRRYGEQRQFFHAQAKLEATRVDALWAMLDGPAGSGLDREPVRRRLVAAQQELLRRLGNAGQQDSIRSQLAWLIELLPSSGEHRKLRAALQKFRLALEAG</sequence>
<organism evidence="3 4">
    <name type="scientific">Sphaerotilus hippei</name>
    <dbReference type="NCBI Taxonomy" id="744406"/>
    <lineage>
        <taxon>Bacteria</taxon>
        <taxon>Pseudomonadati</taxon>
        <taxon>Pseudomonadota</taxon>
        <taxon>Betaproteobacteria</taxon>
        <taxon>Burkholderiales</taxon>
        <taxon>Sphaerotilaceae</taxon>
        <taxon>Sphaerotilus</taxon>
    </lineage>
</organism>
<dbReference type="Pfam" id="PF12770">
    <property type="entry name" value="CHAT"/>
    <property type="match status" value="1"/>
</dbReference>
<dbReference type="RefSeq" id="WP_110402331.1">
    <property type="nucleotide sequence ID" value="NZ_QJJS01000024.1"/>
</dbReference>
<dbReference type="Pfam" id="PF20308">
    <property type="entry name" value="TPR-S"/>
    <property type="match status" value="1"/>
</dbReference>
<dbReference type="InterPro" id="IPR003386">
    <property type="entry name" value="LACT/PDAT_acylTrfase"/>
</dbReference>
<evidence type="ECO:0000259" key="1">
    <source>
        <dbReference type="Pfam" id="PF12770"/>
    </source>
</evidence>
<evidence type="ECO:0000313" key="4">
    <source>
        <dbReference type="Proteomes" id="UP000247811"/>
    </source>
</evidence>
<dbReference type="GO" id="GO:0006629">
    <property type="term" value="P:lipid metabolic process"/>
    <property type="evidence" value="ECO:0007669"/>
    <property type="project" value="InterPro"/>
</dbReference>
<keyword evidence="4" id="KW-1185">Reference proteome</keyword>
<dbReference type="Proteomes" id="UP000247811">
    <property type="component" value="Unassembled WGS sequence"/>
</dbReference>
<accession>A0A318GV58</accession>
<feature type="domain" description="DUF7379" evidence="2">
    <location>
        <begin position="170"/>
        <end position="258"/>
    </location>
</feature>
<dbReference type="Pfam" id="PF24096">
    <property type="entry name" value="DUF7379"/>
    <property type="match status" value="2"/>
</dbReference>
<dbReference type="InterPro" id="IPR029058">
    <property type="entry name" value="AB_hydrolase_fold"/>
</dbReference>
<dbReference type="Gene3D" id="3.40.50.1820">
    <property type="entry name" value="alpha/beta hydrolase"/>
    <property type="match status" value="1"/>
</dbReference>
<reference evidence="3 4" key="1">
    <citation type="submission" date="2018-05" db="EMBL/GenBank/DDBJ databases">
        <title>Genomic Encyclopedia of Type Strains, Phase IV (KMG-IV): sequencing the most valuable type-strain genomes for metagenomic binning, comparative biology and taxonomic classification.</title>
        <authorList>
            <person name="Goeker M."/>
        </authorList>
    </citation>
    <scope>NUCLEOTIDE SEQUENCE [LARGE SCALE GENOMIC DNA]</scope>
    <source>
        <strain evidence="3 4">DSM 566</strain>
    </source>
</reference>
<proteinExistence type="predicted"/>
<comment type="caution">
    <text evidence="3">The sequence shown here is derived from an EMBL/GenBank/DDBJ whole genome shotgun (WGS) entry which is preliminary data.</text>
</comment>